<reference evidence="1 2" key="2">
    <citation type="journal article" date="2014" name="Stand. Genomic Sci.">
        <title>An updated genome annotation for the model marine bacterium Ruegeria pomeroyi DSS-3.</title>
        <authorList>
            <person name="Rivers A.R."/>
            <person name="Smith C.B."/>
            <person name="Moran M.A."/>
        </authorList>
    </citation>
    <scope>GENOME REANNOTATION</scope>
    <source>
        <strain evidence="2">ATCC 700808 / DSM 15171 / DSS-3</strain>
    </source>
</reference>
<evidence type="ECO:0008006" key="3">
    <source>
        <dbReference type="Google" id="ProtNLM"/>
    </source>
</evidence>
<dbReference type="AlphaFoldDB" id="Q5LNC7"/>
<sequence length="534" mass="61114">MNGWDMVVRFLVFALALICGQSLLAAPSAETIRASLLAHDFDMLTADLEASQAAFDAGDISDEDLRRLFEVFTSSSPDVIEAVAEWERKSPDLPYATTARGWSLYITASRIRGEDFARDPYPEALRLHREMLERAFLLAMRAYGMDPSLIPASDLIIALGNSTSRQEQALVVVERVMSEQPNAGTLRRAIWLAHPGWGGSSELADALCAFFGPNASPNGADLTRQCITYASREIFGHRMEEIRTWMKEDPDPWYDYYRVWATLFDKSPNAEDLAFAHRYFQDSEVRDLRLSKMFDQRYSMRPGLSPVHHLVLERSKDWARAVLETDPYELSALDVLLSDTVRVTKGADNNWMFTPSGSPTRDERLDYMRRRLYAAPYNPDFWEDYARFLNNENKQAGYPVEGIFATDTLMINAIVYSKHRPDWLGDFVERKFKQLEFLEWITGQGKPDWDRFIAETDRNAQIICPLIRANRLFDAMRLAGLENRRHKDLSVFKQQKLRAETERAASEGQCENERLAPIEALWFTPVEVDLAAMG</sequence>
<reference evidence="1 2" key="1">
    <citation type="journal article" date="2004" name="Nature">
        <title>Genome sequence of Silicibacter pomeroyi reveals adaptations to the marine environment.</title>
        <authorList>
            <person name="Moran M.A."/>
            <person name="Buchan A."/>
            <person name="Gonzalez J.M."/>
            <person name="Heidelberg J.F."/>
            <person name="Whitman W.B."/>
            <person name="Kiene R.P."/>
            <person name="Henriksen J.R."/>
            <person name="King G.M."/>
            <person name="Belas R."/>
            <person name="Fuqua C."/>
            <person name="Brinkac L."/>
            <person name="Lewis M."/>
            <person name="Johri S."/>
            <person name="Weaver B."/>
            <person name="Pai G."/>
            <person name="Eisen J.A."/>
            <person name="Rahe E."/>
            <person name="Sheldon W.M."/>
            <person name="Ye W."/>
            <person name="Miller T.R."/>
            <person name="Carlton J."/>
            <person name="Rasko D.A."/>
            <person name="Paulsen I.T."/>
            <person name="Ren Q."/>
            <person name="Daugherty S.C."/>
            <person name="Deboy R.T."/>
            <person name="Dodson R.J."/>
            <person name="Durkin A.S."/>
            <person name="Madupu R."/>
            <person name="Nelson W.C."/>
            <person name="Sullivan S.A."/>
            <person name="Rosovitz M.J."/>
            <person name="Haft D.H."/>
            <person name="Selengut J."/>
            <person name="Ward N."/>
        </authorList>
    </citation>
    <scope>NUCLEOTIDE SEQUENCE [LARGE SCALE GENOMIC DNA]</scope>
    <source>
        <strain evidence="2">ATCC 700808 / DSM 15171 / DSS-3</strain>
    </source>
</reference>
<dbReference type="STRING" id="246200.SPO3285"/>
<protein>
    <recommendedName>
        <fullName evidence="3">DUF4034 domain-containing protein</fullName>
    </recommendedName>
</protein>
<dbReference type="EMBL" id="CP000031">
    <property type="protein sequence ID" value="AAV96512.1"/>
    <property type="molecule type" value="Genomic_DNA"/>
</dbReference>
<evidence type="ECO:0000313" key="2">
    <source>
        <dbReference type="Proteomes" id="UP000001023"/>
    </source>
</evidence>
<organism evidence="1 2">
    <name type="scientific">Ruegeria pomeroyi (strain ATCC 700808 / DSM 15171 / DSS-3)</name>
    <name type="common">Silicibacter pomeroyi</name>
    <dbReference type="NCBI Taxonomy" id="246200"/>
    <lineage>
        <taxon>Bacteria</taxon>
        <taxon>Pseudomonadati</taxon>
        <taxon>Pseudomonadota</taxon>
        <taxon>Alphaproteobacteria</taxon>
        <taxon>Rhodobacterales</taxon>
        <taxon>Roseobacteraceae</taxon>
        <taxon>Ruegeria</taxon>
    </lineage>
</organism>
<evidence type="ECO:0000313" key="1">
    <source>
        <dbReference type="EMBL" id="AAV96512.1"/>
    </source>
</evidence>
<accession>Q5LNC7</accession>
<gene>
    <name evidence="1" type="ordered locus">SPO3285</name>
</gene>
<dbReference type="HOGENOM" id="CLU_509846_0_0_5"/>
<dbReference type="KEGG" id="sil:SPO3285"/>
<dbReference type="eggNOG" id="ENOG5032TWK">
    <property type="taxonomic scope" value="Bacteria"/>
</dbReference>
<proteinExistence type="predicted"/>
<dbReference type="Proteomes" id="UP000001023">
    <property type="component" value="Chromosome"/>
</dbReference>
<name>Q5LNC7_RUEPO</name>
<dbReference type="PaxDb" id="246200-SPO3285"/>
<keyword evidence="2" id="KW-1185">Reference proteome</keyword>